<dbReference type="Proteomes" id="UP000474778">
    <property type="component" value="Unassembled WGS sequence"/>
</dbReference>
<evidence type="ECO:0000313" key="2">
    <source>
        <dbReference type="Proteomes" id="UP000474778"/>
    </source>
</evidence>
<gene>
    <name evidence="1" type="ORF">GNT65_12515</name>
</gene>
<sequence length="386" mass="43069">MTFRPCIVCQHAQSTEVFNKPYHLTGLGEVALCITVCDNCGAVYQNPLPDQQKIRKTYSEMSNYTNPGRDGKPSATKVAALDRQLAYLSKFMSPKGRAFQVGCSDGYTLHRFQQAGWKVDGIDPSSRAIALAKSQYSLALNKGFIEDFNSKDAQYDLIILTHVLEHFVDPKAVLLKCLAMLKDGGHIFIEVPSLIDQESWPTSYFTFEHLSYFSPLSMINLMKACGIEPLGPVVTDLTEKDPYPIQMCHGRKGKISPLIEKDQQALSMCQAYVNRDKARWQDINHKIDIGTAEAKNIAIWGGGVHTAQLLEETTLLEHFAPITIVDSDPQKWGKSLYDITIVAPSTLILEDPELAIVISSFVFEQEIKQTLEANHNLHASIVTLYS</sequence>
<organism evidence="1 2">
    <name type="scientific">Shewanella insulae</name>
    <dbReference type="NCBI Taxonomy" id="2681496"/>
    <lineage>
        <taxon>Bacteria</taxon>
        <taxon>Pseudomonadati</taxon>
        <taxon>Pseudomonadota</taxon>
        <taxon>Gammaproteobacteria</taxon>
        <taxon>Alteromonadales</taxon>
        <taxon>Shewanellaceae</taxon>
        <taxon>Shewanella</taxon>
    </lineage>
</organism>
<dbReference type="PANTHER" id="PTHR43861">
    <property type="entry name" value="TRANS-ACONITATE 2-METHYLTRANSFERASE-RELATED"/>
    <property type="match status" value="1"/>
</dbReference>
<protein>
    <submittedName>
        <fullName evidence="1">Methyltransferase domain-containing protein</fullName>
    </submittedName>
</protein>
<keyword evidence="2" id="KW-1185">Reference proteome</keyword>
<dbReference type="CDD" id="cd02440">
    <property type="entry name" value="AdoMet_MTases"/>
    <property type="match status" value="1"/>
</dbReference>
<name>A0A6L7HYW4_9GAMM</name>
<keyword evidence="1" id="KW-0808">Transferase</keyword>
<evidence type="ECO:0000313" key="1">
    <source>
        <dbReference type="EMBL" id="MXR69485.1"/>
    </source>
</evidence>
<dbReference type="GO" id="GO:0032259">
    <property type="term" value="P:methylation"/>
    <property type="evidence" value="ECO:0007669"/>
    <property type="project" value="UniProtKB-KW"/>
</dbReference>
<dbReference type="Gene3D" id="3.40.50.150">
    <property type="entry name" value="Vaccinia Virus protein VP39"/>
    <property type="match status" value="1"/>
</dbReference>
<dbReference type="SUPFAM" id="SSF53335">
    <property type="entry name" value="S-adenosyl-L-methionine-dependent methyltransferases"/>
    <property type="match status" value="1"/>
</dbReference>
<dbReference type="RefSeq" id="WP_160796649.1">
    <property type="nucleotide sequence ID" value="NZ_WRPA01000010.1"/>
</dbReference>
<dbReference type="PANTHER" id="PTHR43861:SF6">
    <property type="entry name" value="METHYLTRANSFERASE TYPE 11"/>
    <property type="match status" value="1"/>
</dbReference>
<reference evidence="1 2" key="1">
    <citation type="submission" date="2019-12" db="EMBL/GenBank/DDBJ databases">
        <title>Shewanella insulae sp. nov., isolated from a tidal flat.</title>
        <authorList>
            <person name="Yoon J.-H."/>
        </authorList>
    </citation>
    <scope>NUCLEOTIDE SEQUENCE [LARGE SCALE GENOMIC DNA]</scope>
    <source>
        <strain evidence="1 2">JBTF-M18</strain>
    </source>
</reference>
<dbReference type="EMBL" id="WRPA01000010">
    <property type="protein sequence ID" value="MXR69485.1"/>
    <property type="molecule type" value="Genomic_DNA"/>
</dbReference>
<dbReference type="InterPro" id="IPR029063">
    <property type="entry name" value="SAM-dependent_MTases_sf"/>
</dbReference>
<dbReference type="Gene3D" id="3.40.50.720">
    <property type="entry name" value="NAD(P)-binding Rossmann-like Domain"/>
    <property type="match status" value="1"/>
</dbReference>
<keyword evidence="1" id="KW-0489">Methyltransferase</keyword>
<accession>A0A6L7HYW4</accession>
<comment type="caution">
    <text evidence="1">The sequence shown here is derived from an EMBL/GenBank/DDBJ whole genome shotgun (WGS) entry which is preliminary data.</text>
</comment>
<proteinExistence type="predicted"/>
<dbReference type="Pfam" id="PF13489">
    <property type="entry name" value="Methyltransf_23"/>
    <property type="match status" value="1"/>
</dbReference>
<dbReference type="GO" id="GO:0008168">
    <property type="term" value="F:methyltransferase activity"/>
    <property type="evidence" value="ECO:0007669"/>
    <property type="project" value="UniProtKB-KW"/>
</dbReference>
<dbReference type="AlphaFoldDB" id="A0A6L7HYW4"/>